<evidence type="ECO:0000256" key="1">
    <source>
        <dbReference type="ARBA" id="ARBA00000142"/>
    </source>
</evidence>
<evidence type="ECO:0000256" key="2">
    <source>
        <dbReference type="ARBA" id="ARBA00003015"/>
    </source>
</evidence>
<accession>A0A5C6QCM2</accession>
<evidence type="ECO:0000256" key="4">
    <source>
        <dbReference type="ARBA" id="ARBA00022603"/>
    </source>
</evidence>
<keyword evidence="9" id="KW-1185">Reference proteome</keyword>
<evidence type="ECO:0000256" key="3">
    <source>
        <dbReference type="ARBA" id="ARBA00011977"/>
    </source>
</evidence>
<gene>
    <name evidence="8" type="ORF">ESZ36_14810</name>
</gene>
<dbReference type="Proteomes" id="UP000321822">
    <property type="component" value="Unassembled WGS sequence"/>
</dbReference>
<dbReference type="AlphaFoldDB" id="A0A5C6QCM2"/>
<evidence type="ECO:0000256" key="5">
    <source>
        <dbReference type="ARBA" id="ARBA00022679"/>
    </source>
</evidence>
<keyword evidence="6" id="KW-0949">S-adenosyl-L-methionine</keyword>
<dbReference type="GO" id="GO:0043527">
    <property type="term" value="C:tRNA methyltransferase complex"/>
    <property type="evidence" value="ECO:0007669"/>
    <property type="project" value="TreeGrafter"/>
</dbReference>
<dbReference type="EC" id="2.1.1.33" evidence="3"/>
<dbReference type="CDD" id="cd02440">
    <property type="entry name" value="AdoMet_MTases"/>
    <property type="match status" value="1"/>
</dbReference>
<sequence>MTANTTAGLNTVDTQTSLGDSKAIISNQEGIHEKLDEVVKRHLTHASQKPYQAHTKEAFTQMDALVNAFLVANPEGEIILDACCGVGQSTRILAKQNPQALVIGVDKSDHRINRNVEGFDVDDGFSADNYHLVRADLNDFYRLVKAADWPVSKHYILYPNPWPKSKHLQRRWHGSAVFPQMTSIGQQLILRSNWRIYLAEFQQAAKWVDLRGQIDSLPVVDSSLALTPFEAKYQASDQVCWQLILGRVELC</sequence>
<dbReference type="OrthoDB" id="9809889at2"/>
<dbReference type="PROSITE" id="PS51625">
    <property type="entry name" value="SAM_MT_TRMB"/>
    <property type="match status" value="1"/>
</dbReference>
<protein>
    <recommendedName>
        <fullName evidence="3">tRNA (guanine(46)-N(7))-methyltransferase</fullName>
        <ecNumber evidence="3">2.1.1.33</ecNumber>
    </recommendedName>
</protein>
<evidence type="ECO:0000313" key="9">
    <source>
        <dbReference type="Proteomes" id="UP000321822"/>
    </source>
</evidence>
<comment type="function">
    <text evidence="2">Catalyzes the formation of N(7)-methylguanine at position 46 (m7G46) in tRNA.</text>
</comment>
<dbReference type="Pfam" id="PF02390">
    <property type="entry name" value="Methyltransf_4"/>
    <property type="match status" value="1"/>
</dbReference>
<organism evidence="8 9">
    <name type="scientific">Colwellia demingiae</name>
    <dbReference type="NCBI Taxonomy" id="89401"/>
    <lineage>
        <taxon>Bacteria</taxon>
        <taxon>Pseudomonadati</taxon>
        <taxon>Pseudomonadota</taxon>
        <taxon>Gammaproteobacteria</taxon>
        <taxon>Alteromonadales</taxon>
        <taxon>Colwelliaceae</taxon>
        <taxon>Colwellia</taxon>
    </lineage>
</organism>
<dbReference type="SUPFAM" id="SSF53335">
    <property type="entry name" value="S-adenosyl-L-methionine-dependent methyltransferases"/>
    <property type="match status" value="1"/>
</dbReference>
<comment type="catalytic activity">
    <reaction evidence="1">
        <text>guanosine(46) in tRNA + S-adenosyl-L-methionine = N(7)-methylguanosine(46) in tRNA + S-adenosyl-L-homocysteine</text>
        <dbReference type="Rhea" id="RHEA:42708"/>
        <dbReference type="Rhea" id="RHEA-COMP:10188"/>
        <dbReference type="Rhea" id="RHEA-COMP:10189"/>
        <dbReference type="ChEBI" id="CHEBI:57856"/>
        <dbReference type="ChEBI" id="CHEBI:59789"/>
        <dbReference type="ChEBI" id="CHEBI:74269"/>
        <dbReference type="ChEBI" id="CHEBI:74480"/>
        <dbReference type="EC" id="2.1.1.33"/>
    </reaction>
</comment>
<comment type="caution">
    <text evidence="8">The sequence shown here is derived from an EMBL/GenBank/DDBJ whole genome shotgun (WGS) entry which is preliminary data.</text>
</comment>
<evidence type="ECO:0000256" key="7">
    <source>
        <dbReference type="ARBA" id="ARBA00022694"/>
    </source>
</evidence>
<evidence type="ECO:0000256" key="6">
    <source>
        <dbReference type="ARBA" id="ARBA00022691"/>
    </source>
</evidence>
<dbReference type="EMBL" id="VOLT01000007">
    <property type="protein sequence ID" value="TWX66825.1"/>
    <property type="molecule type" value="Genomic_DNA"/>
</dbReference>
<name>A0A5C6QCM2_9GAMM</name>
<dbReference type="PANTHER" id="PTHR23417:SF14">
    <property type="entry name" value="PENTACOTRIPEPTIDE-REPEAT REGION OF PRORP DOMAIN-CONTAINING PROTEIN"/>
    <property type="match status" value="1"/>
</dbReference>
<reference evidence="8 9" key="1">
    <citation type="submission" date="2019-07" db="EMBL/GenBank/DDBJ databases">
        <title>Genomes of sea-ice associated Colwellia species.</title>
        <authorList>
            <person name="Bowman J.P."/>
        </authorList>
    </citation>
    <scope>NUCLEOTIDE SEQUENCE [LARGE SCALE GENOMIC DNA]</scope>
    <source>
        <strain evidence="8 9">ACAM 459</strain>
    </source>
</reference>
<keyword evidence="5 8" id="KW-0808">Transferase</keyword>
<keyword evidence="7" id="KW-0819">tRNA processing</keyword>
<evidence type="ECO:0000313" key="8">
    <source>
        <dbReference type="EMBL" id="TWX66825.1"/>
    </source>
</evidence>
<keyword evidence="4 8" id="KW-0489">Methyltransferase</keyword>
<dbReference type="Gene3D" id="3.40.50.150">
    <property type="entry name" value="Vaccinia Virus protein VP39"/>
    <property type="match status" value="1"/>
</dbReference>
<dbReference type="InterPro" id="IPR029063">
    <property type="entry name" value="SAM-dependent_MTases_sf"/>
</dbReference>
<dbReference type="InterPro" id="IPR003358">
    <property type="entry name" value="tRNA_(Gua-N-7)_MeTrfase_Trmb"/>
</dbReference>
<dbReference type="RefSeq" id="WP_146789282.1">
    <property type="nucleotide sequence ID" value="NZ_VOLT01000007.1"/>
</dbReference>
<proteinExistence type="predicted"/>
<dbReference type="PANTHER" id="PTHR23417">
    <property type="entry name" value="3-DEOXY-D-MANNO-OCTULOSONIC-ACID TRANSFERASE/TRNA GUANINE-N 7 - -METHYLTRANSFERASE"/>
    <property type="match status" value="1"/>
</dbReference>
<dbReference type="GO" id="GO:0008176">
    <property type="term" value="F:tRNA (guanine(46)-N7)-methyltransferase activity"/>
    <property type="evidence" value="ECO:0007669"/>
    <property type="project" value="UniProtKB-EC"/>
</dbReference>